<keyword evidence="1" id="KW-0479">Metal-binding</keyword>
<evidence type="ECO:0000256" key="2">
    <source>
        <dbReference type="ARBA" id="ARBA00022771"/>
    </source>
</evidence>
<keyword evidence="3" id="KW-0862">Zinc</keyword>
<keyword evidence="2 4" id="KW-0863">Zinc-finger</keyword>
<evidence type="ECO:0000313" key="7">
    <source>
        <dbReference type="Proteomes" id="UP000032142"/>
    </source>
</evidence>
<name>A0A0B0P7I9_GOSAR</name>
<feature type="domain" description="SWIM-type" evidence="5">
    <location>
        <begin position="55"/>
        <end position="97"/>
    </location>
</feature>
<keyword evidence="7" id="KW-1185">Reference proteome</keyword>
<reference evidence="7" key="1">
    <citation type="submission" date="2014-09" db="EMBL/GenBank/DDBJ databases">
        <authorList>
            <person name="Mudge J."/>
            <person name="Ramaraj T."/>
            <person name="Lindquist I.E."/>
            <person name="Bharti A.K."/>
            <person name="Sundararajan A."/>
            <person name="Cameron C.T."/>
            <person name="Woodward J.E."/>
            <person name="May G.D."/>
            <person name="Brubaker C."/>
            <person name="Broadhvest J."/>
            <person name="Wilkins T.A."/>
        </authorList>
    </citation>
    <scope>NUCLEOTIDE SEQUENCE</scope>
    <source>
        <strain evidence="7">cv. AKA8401</strain>
    </source>
</reference>
<dbReference type="EMBL" id="KN422600">
    <property type="protein sequence ID" value="KHG22703.1"/>
    <property type="molecule type" value="Genomic_DNA"/>
</dbReference>
<evidence type="ECO:0000256" key="4">
    <source>
        <dbReference type="PROSITE-ProRule" id="PRU00325"/>
    </source>
</evidence>
<sequence length="129" mass="14792">MLEIIKRKVMTRLVSMREATEKYPRPLCPMIHNKLFEIVSQSKNVWPLYAGNEKYEVDCGLGKKHVVNLLNSSCSCRKWDLLGIPCKHAISCMQLLTVNPKTYANTCYTVTTQLNIYNRLINLVKGPSM</sequence>
<dbReference type="InterPro" id="IPR006564">
    <property type="entry name" value="Znf_PMZ"/>
</dbReference>
<gene>
    <name evidence="6" type="ORF">F383_29502</name>
</gene>
<dbReference type="PANTHER" id="PTHR31973:SF199">
    <property type="entry name" value="SWIM-TYPE DOMAIN-CONTAINING PROTEIN"/>
    <property type="match status" value="1"/>
</dbReference>
<proteinExistence type="predicted"/>
<organism evidence="6 7">
    <name type="scientific">Gossypium arboreum</name>
    <name type="common">Tree cotton</name>
    <name type="synonym">Gossypium nanking</name>
    <dbReference type="NCBI Taxonomy" id="29729"/>
    <lineage>
        <taxon>Eukaryota</taxon>
        <taxon>Viridiplantae</taxon>
        <taxon>Streptophyta</taxon>
        <taxon>Embryophyta</taxon>
        <taxon>Tracheophyta</taxon>
        <taxon>Spermatophyta</taxon>
        <taxon>Magnoliopsida</taxon>
        <taxon>eudicotyledons</taxon>
        <taxon>Gunneridae</taxon>
        <taxon>Pentapetalae</taxon>
        <taxon>rosids</taxon>
        <taxon>malvids</taxon>
        <taxon>Malvales</taxon>
        <taxon>Malvaceae</taxon>
        <taxon>Malvoideae</taxon>
        <taxon>Gossypium</taxon>
    </lineage>
</organism>
<dbReference type="AlphaFoldDB" id="A0A0B0P7I9"/>
<accession>A0A0B0P7I9</accession>
<protein>
    <submittedName>
        <fullName evidence="6">Far1-related sequence 7-like protein</fullName>
    </submittedName>
</protein>
<dbReference type="InterPro" id="IPR007527">
    <property type="entry name" value="Znf_SWIM"/>
</dbReference>
<dbReference type="PROSITE" id="PS50966">
    <property type="entry name" value="ZF_SWIM"/>
    <property type="match status" value="1"/>
</dbReference>
<dbReference type="Pfam" id="PF04434">
    <property type="entry name" value="SWIM"/>
    <property type="match status" value="1"/>
</dbReference>
<evidence type="ECO:0000256" key="3">
    <source>
        <dbReference type="ARBA" id="ARBA00022833"/>
    </source>
</evidence>
<dbReference type="Proteomes" id="UP000032142">
    <property type="component" value="Unassembled WGS sequence"/>
</dbReference>
<dbReference type="PANTHER" id="PTHR31973">
    <property type="entry name" value="POLYPROTEIN, PUTATIVE-RELATED"/>
    <property type="match status" value="1"/>
</dbReference>
<evidence type="ECO:0000313" key="6">
    <source>
        <dbReference type="EMBL" id="KHG22703.1"/>
    </source>
</evidence>
<evidence type="ECO:0000256" key="1">
    <source>
        <dbReference type="ARBA" id="ARBA00022723"/>
    </source>
</evidence>
<evidence type="ECO:0000259" key="5">
    <source>
        <dbReference type="PROSITE" id="PS50966"/>
    </source>
</evidence>
<dbReference type="GO" id="GO:0008270">
    <property type="term" value="F:zinc ion binding"/>
    <property type="evidence" value="ECO:0007669"/>
    <property type="project" value="UniProtKB-KW"/>
</dbReference>
<dbReference type="SMART" id="SM00575">
    <property type="entry name" value="ZnF_PMZ"/>
    <property type="match status" value="1"/>
</dbReference>